<evidence type="ECO:0000313" key="25">
    <source>
        <dbReference type="Proteomes" id="UP000053144"/>
    </source>
</evidence>
<evidence type="ECO:0000256" key="3">
    <source>
        <dbReference type="ARBA" id="ARBA00022536"/>
    </source>
</evidence>
<dbReference type="InterPro" id="IPR001245">
    <property type="entry name" value="Ser-Thr/Tyr_kinase_cat_dom"/>
</dbReference>
<dbReference type="CDD" id="cd00054">
    <property type="entry name" value="EGF_CA"/>
    <property type="match status" value="1"/>
</dbReference>
<comment type="function">
    <text evidence="18">Serine/threonine-protein kinase that may function as a signaling receptor of extracellular matrix component. Binding to pectin may have significance in the control of cell expansion, morphogenesis and development.</text>
</comment>
<keyword evidence="13 20" id="KW-0472">Membrane</keyword>
<dbReference type="Proteomes" id="UP000743370">
    <property type="component" value="Unassembled WGS sequence"/>
</dbReference>
<keyword evidence="2" id="KW-0723">Serine/threonine-protein kinase</keyword>
<keyword evidence="8" id="KW-0677">Repeat</keyword>
<dbReference type="PROSITE" id="PS00107">
    <property type="entry name" value="PROTEIN_KINASE_ATP"/>
    <property type="match status" value="1"/>
</dbReference>
<evidence type="ECO:0000256" key="19">
    <source>
        <dbReference type="PROSITE-ProRule" id="PRU10141"/>
    </source>
</evidence>
<dbReference type="GO" id="GO:0030247">
    <property type="term" value="F:polysaccharide binding"/>
    <property type="evidence" value="ECO:0007669"/>
    <property type="project" value="InterPro"/>
</dbReference>
<comment type="catalytic activity">
    <reaction evidence="17">
        <text>L-threonyl-[protein] + ATP = O-phospho-L-threonyl-[protein] + ADP + H(+)</text>
        <dbReference type="Rhea" id="RHEA:46608"/>
        <dbReference type="Rhea" id="RHEA-COMP:11060"/>
        <dbReference type="Rhea" id="RHEA-COMP:11605"/>
        <dbReference type="ChEBI" id="CHEBI:15378"/>
        <dbReference type="ChEBI" id="CHEBI:30013"/>
        <dbReference type="ChEBI" id="CHEBI:30616"/>
        <dbReference type="ChEBI" id="CHEBI:61977"/>
        <dbReference type="ChEBI" id="CHEBI:456216"/>
    </reaction>
</comment>
<feature type="signal peptide" evidence="21">
    <location>
        <begin position="1"/>
        <end position="28"/>
    </location>
</feature>
<dbReference type="AlphaFoldDB" id="A0A0L9U7G0"/>
<dbReference type="Pfam" id="PF07714">
    <property type="entry name" value="PK_Tyr_Ser-Thr"/>
    <property type="match status" value="1"/>
</dbReference>
<evidence type="ECO:0000256" key="15">
    <source>
        <dbReference type="ARBA" id="ARBA00023180"/>
    </source>
</evidence>
<evidence type="ECO:0000256" key="20">
    <source>
        <dbReference type="SAM" id="Phobius"/>
    </source>
</evidence>
<dbReference type="InterPro" id="IPR017441">
    <property type="entry name" value="Protein_kinase_ATP_BS"/>
</dbReference>
<dbReference type="SUPFAM" id="SSF56112">
    <property type="entry name" value="Protein kinase-like (PK-like)"/>
    <property type="match status" value="1"/>
</dbReference>
<sequence>MELKVVTEMQVSLLLLLLMIALARTATAEDDQALPGCPNKCGDVSIPYPFGVGVSSTTGKNCSFERDMNLTCADSILYVGNVQVLNITLLGQLEMNFFVSSICKNNISVGVTESNEPTLQIQSFTISSTENKFMSLGCDTYGFVRSYVNQTTYSTTGCLTLCGDNLENLENMQMNDGKCAGRGCCQVDIPPGMTNISIQANTFYNFTKSSDSNSCSVSFVVKNGGYNFSMDHLNRIPFDMAPMIVDWRVGHAGCNVSKDKANYACKSDNSVCEDPPSAGGNGYLCKCKPGFEGNPYLPQGCTDFPDCKRGKHNCARAEYCHETPGSFECLCPDGMIGNATNEGGGCQPKQRADAFTKIVIGAGVGLIALFVGVSWLYLMLQKRRVLKLKEKFFQQNGGIILTQKLSTRRDSSQSTIIFSAEQLNKATNNFDENLIIGKGGYGTVFKGVLSNNQVVAIKKSKIVDVSQVEQFINEVIILSQINHRNVVKLLGCCLDTEVPLLVYEFVKNGTLFDYLHKQSQVGNVSWKTRLRIGAEAAGALSYLHSAASIPIIHRDVKTANILLDDNHTAKVSDFGASRLVPQDQTEIATIVQGTFGYLDPEYMQTGQLTEKSDVYSFGVVLVELLTGEEPFSFQRAEDKRSLTFHFVCSLEEDHLFDFLQIGVEDEENKQEIMQVAILAARCLKLRGEERPSMKEVAMELEGIRLMDKHPWTNNTSQNFEERQYLLSEAQSIHEPGDSSGQQNAGYDSVRELQLIDFGDGR</sequence>
<dbReference type="OMA" id="KHPWISG"/>
<keyword evidence="14" id="KW-1015">Disulfide bond</keyword>
<dbReference type="InterPro" id="IPR045274">
    <property type="entry name" value="WAK-like"/>
</dbReference>
<comment type="catalytic activity">
    <reaction evidence="16">
        <text>L-seryl-[protein] + ATP = O-phospho-L-seryl-[protein] + ADP + H(+)</text>
        <dbReference type="Rhea" id="RHEA:17989"/>
        <dbReference type="Rhea" id="RHEA-COMP:9863"/>
        <dbReference type="Rhea" id="RHEA-COMP:11604"/>
        <dbReference type="ChEBI" id="CHEBI:15378"/>
        <dbReference type="ChEBI" id="CHEBI:29999"/>
        <dbReference type="ChEBI" id="CHEBI:30616"/>
        <dbReference type="ChEBI" id="CHEBI:83421"/>
        <dbReference type="ChEBI" id="CHEBI:456216"/>
    </reaction>
</comment>
<dbReference type="InterPro" id="IPR008271">
    <property type="entry name" value="Ser/Thr_kinase_AS"/>
</dbReference>
<dbReference type="PANTHER" id="PTHR27005:SF470">
    <property type="entry name" value="ASSOCIATED KINASE-LIKE PROTEIN, PUTATIVE-RELATED"/>
    <property type="match status" value="1"/>
</dbReference>
<keyword evidence="3" id="KW-0245">EGF-like domain</keyword>
<evidence type="ECO:0000256" key="8">
    <source>
        <dbReference type="ARBA" id="ARBA00022737"/>
    </source>
</evidence>
<feature type="chain" id="PRO_5005595389" evidence="21">
    <location>
        <begin position="29"/>
        <end position="761"/>
    </location>
</feature>
<keyword evidence="23" id="KW-0675">Receptor</keyword>
<evidence type="ECO:0000256" key="18">
    <source>
        <dbReference type="ARBA" id="ARBA00058961"/>
    </source>
</evidence>
<dbReference type="Proteomes" id="UP000053144">
    <property type="component" value="Chromosome 3"/>
</dbReference>
<keyword evidence="7 21" id="KW-0732">Signal</keyword>
<keyword evidence="9 19" id="KW-0547">Nucleotide-binding</keyword>
<dbReference type="Gene3D" id="1.10.510.10">
    <property type="entry name" value="Transferase(Phosphotransferase) domain 1"/>
    <property type="match status" value="1"/>
</dbReference>
<evidence type="ECO:0000256" key="1">
    <source>
        <dbReference type="ARBA" id="ARBA00004479"/>
    </source>
</evidence>
<feature type="domain" description="Protein kinase" evidence="22">
    <location>
        <begin position="430"/>
        <end position="712"/>
    </location>
</feature>
<evidence type="ECO:0000313" key="26">
    <source>
        <dbReference type="Proteomes" id="UP000743370"/>
    </source>
</evidence>
<dbReference type="Gramene" id="KOM38753">
    <property type="protein sequence ID" value="KOM38753"/>
    <property type="gene ID" value="LR48_Vigan03g213500"/>
</dbReference>
<proteinExistence type="predicted"/>
<dbReference type="InterPro" id="IPR025287">
    <property type="entry name" value="WAK_GUB"/>
</dbReference>
<dbReference type="FunFam" id="1.10.510.10:FF:000084">
    <property type="entry name" value="Wall-associated receptor kinase 2"/>
    <property type="match status" value="1"/>
</dbReference>
<dbReference type="FunFam" id="2.10.25.10:FF:000038">
    <property type="entry name" value="Fibrillin 2"/>
    <property type="match status" value="1"/>
</dbReference>
<dbReference type="InterPro" id="IPR000742">
    <property type="entry name" value="EGF"/>
</dbReference>
<dbReference type="CDD" id="cd14066">
    <property type="entry name" value="STKc_IRAK"/>
    <property type="match status" value="1"/>
</dbReference>
<evidence type="ECO:0000256" key="13">
    <source>
        <dbReference type="ARBA" id="ARBA00023136"/>
    </source>
</evidence>
<dbReference type="Gene3D" id="3.30.200.20">
    <property type="entry name" value="Phosphorylase Kinase, domain 1"/>
    <property type="match status" value="1"/>
</dbReference>
<dbReference type="EMBL" id="JABFOF010000002">
    <property type="protein sequence ID" value="KAG2405625.1"/>
    <property type="molecule type" value="Genomic_DNA"/>
</dbReference>
<dbReference type="OrthoDB" id="4062651at2759"/>
<evidence type="ECO:0000256" key="14">
    <source>
        <dbReference type="ARBA" id="ARBA00023157"/>
    </source>
</evidence>
<evidence type="ECO:0000313" key="24">
    <source>
        <dbReference type="EMBL" id="KOM38753.1"/>
    </source>
</evidence>
<evidence type="ECO:0000256" key="5">
    <source>
        <dbReference type="ARBA" id="ARBA00022679"/>
    </source>
</evidence>
<keyword evidence="12 20" id="KW-1133">Transmembrane helix</keyword>
<evidence type="ECO:0000256" key="10">
    <source>
        <dbReference type="ARBA" id="ARBA00022777"/>
    </source>
</evidence>
<evidence type="ECO:0000259" key="22">
    <source>
        <dbReference type="PROSITE" id="PS50011"/>
    </source>
</evidence>
<evidence type="ECO:0000256" key="6">
    <source>
        <dbReference type="ARBA" id="ARBA00022692"/>
    </source>
</evidence>
<accession>A0A0L9U7G0</accession>
<dbReference type="SUPFAM" id="SSF57196">
    <property type="entry name" value="EGF/Laminin"/>
    <property type="match status" value="1"/>
</dbReference>
<evidence type="ECO:0000256" key="4">
    <source>
        <dbReference type="ARBA" id="ARBA00022553"/>
    </source>
</evidence>
<dbReference type="InterPro" id="IPR011009">
    <property type="entry name" value="Kinase-like_dom_sf"/>
</dbReference>
<dbReference type="Gene3D" id="2.10.25.10">
    <property type="entry name" value="Laminin"/>
    <property type="match status" value="1"/>
</dbReference>
<organism evidence="24 25">
    <name type="scientific">Phaseolus angularis</name>
    <name type="common">Azuki bean</name>
    <name type="synonym">Vigna angularis</name>
    <dbReference type="NCBI Taxonomy" id="3914"/>
    <lineage>
        <taxon>Eukaryota</taxon>
        <taxon>Viridiplantae</taxon>
        <taxon>Streptophyta</taxon>
        <taxon>Embryophyta</taxon>
        <taxon>Tracheophyta</taxon>
        <taxon>Spermatophyta</taxon>
        <taxon>Magnoliopsida</taxon>
        <taxon>eudicotyledons</taxon>
        <taxon>Gunneridae</taxon>
        <taxon>Pentapetalae</taxon>
        <taxon>rosids</taxon>
        <taxon>fabids</taxon>
        <taxon>Fabales</taxon>
        <taxon>Fabaceae</taxon>
        <taxon>Papilionoideae</taxon>
        <taxon>50 kb inversion clade</taxon>
        <taxon>NPAAA clade</taxon>
        <taxon>indigoferoid/millettioid clade</taxon>
        <taxon>Phaseoleae</taxon>
        <taxon>Vigna</taxon>
    </lineage>
</organism>
<dbReference type="FunFam" id="3.30.200.20:FF:000043">
    <property type="entry name" value="Wall-associated receptor kinase 2"/>
    <property type="match status" value="1"/>
</dbReference>
<protein>
    <submittedName>
        <fullName evidence="23">Wall-associated receptor</fullName>
    </submittedName>
</protein>
<keyword evidence="6 20" id="KW-0812">Transmembrane</keyword>
<dbReference type="SMART" id="SM00181">
    <property type="entry name" value="EGF"/>
    <property type="match status" value="2"/>
</dbReference>
<dbReference type="GO" id="GO:0004674">
    <property type="term" value="F:protein serine/threonine kinase activity"/>
    <property type="evidence" value="ECO:0007669"/>
    <property type="project" value="UniProtKB-KW"/>
</dbReference>
<dbReference type="PROSITE" id="PS50011">
    <property type="entry name" value="PROTEIN_KINASE_DOM"/>
    <property type="match status" value="1"/>
</dbReference>
<keyword evidence="5" id="KW-0808">Transferase</keyword>
<evidence type="ECO:0000256" key="12">
    <source>
        <dbReference type="ARBA" id="ARBA00022989"/>
    </source>
</evidence>
<feature type="transmembrane region" description="Helical" evidence="20">
    <location>
        <begin position="358"/>
        <end position="380"/>
    </location>
</feature>
<dbReference type="KEGG" id="var:108327548"/>
<dbReference type="GO" id="GO:0005886">
    <property type="term" value="C:plasma membrane"/>
    <property type="evidence" value="ECO:0007669"/>
    <property type="project" value="TreeGrafter"/>
</dbReference>
<reference evidence="25" key="1">
    <citation type="journal article" date="2015" name="Proc. Natl. Acad. Sci. U.S.A.">
        <title>Genome sequencing of adzuki bean (Vigna angularis) provides insight into high starch and low fat accumulation and domestication.</title>
        <authorList>
            <person name="Yang K."/>
            <person name="Tian Z."/>
            <person name="Chen C."/>
            <person name="Luo L."/>
            <person name="Zhao B."/>
            <person name="Wang Z."/>
            <person name="Yu L."/>
            <person name="Li Y."/>
            <person name="Sun Y."/>
            <person name="Li W."/>
            <person name="Chen Y."/>
            <person name="Li Y."/>
            <person name="Zhang Y."/>
            <person name="Ai D."/>
            <person name="Zhao J."/>
            <person name="Shang C."/>
            <person name="Ma Y."/>
            <person name="Wu B."/>
            <person name="Wang M."/>
            <person name="Gao L."/>
            <person name="Sun D."/>
            <person name="Zhang P."/>
            <person name="Guo F."/>
            <person name="Wang W."/>
            <person name="Li Y."/>
            <person name="Wang J."/>
            <person name="Varshney R.K."/>
            <person name="Wang J."/>
            <person name="Ling H.Q."/>
            <person name="Wan P."/>
        </authorList>
    </citation>
    <scope>NUCLEOTIDE SEQUENCE</scope>
    <source>
        <strain evidence="25">cv. Jingnong 6</strain>
    </source>
</reference>
<dbReference type="EMBL" id="CM003373">
    <property type="protein sequence ID" value="KOM38753.1"/>
    <property type="molecule type" value="Genomic_DNA"/>
</dbReference>
<gene>
    <name evidence="23" type="ORF">HKW66_Vig0048800</name>
    <name evidence="24" type="ORF">LR48_Vigan03g213500</name>
</gene>
<dbReference type="SMART" id="SM00220">
    <property type="entry name" value="S_TKc"/>
    <property type="match status" value="1"/>
</dbReference>
<reference evidence="23 26" key="3">
    <citation type="submission" date="2020-05" db="EMBL/GenBank/DDBJ databases">
        <title>Vigna angularis (adzuki bean) Var. LongXiaoDou No. 4 denovo assembly.</title>
        <authorList>
            <person name="Xiang H."/>
        </authorList>
    </citation>
    <scope>NUCLEOTIDE SEQUENCE [LARGE SCALE GENOMIC DNA]</scope>
    <source>
        <tissue evidence="23">Leaf</tissue>
    </source>
</reference>
<evidence type="ECO:0000313" key="23">
    <source>
        <dbReference type="EMBL" id="KAG2405625.1"/>
    </source>
</evidence>
<dbReference type="Pfam" id="PF13947">
    <property type="entry name" value="GUB_WAK_bind"/>
    <property type="match status" value="1"/>
</dbReference>
<evidence type="ECO:0000256" key="7">
    <source>
        <dbReference type="ARBA" id="ARBA00022729"/>
    </source>
</evidence>
<evidence type="ECO:0000256" key="21">
    <source>
        <dbReference type="SAM" id="SignalP"/>
    </source>
</evidence>
<dbReference type="STRING" id="3914.A0A0L9U7G0"/>
<name>A0A0L9U7G0_PHAAN</name>
<evidence type="ECO:0000256" key="2">
    <source>
        <dbReference type="ARBA" id="ARBA00022527"/>
    </source>
</evidence>
<dbReference type="PROSITE" id="PS00108">
    <property type="entry name" value="PROTEIN_KINASE_ST"/>
    <property type="match status" value="1"/>
</dbReference>
<evidence type="ECO:0000256" key="17">
    <source>
        <dbReference type="ARBA" id="ARBA00047951"/>
    </source>
</evidence>
<dbReference type="GO" id="GO:0005524">
    <property type="term" value="F:ATP binding"/>
    <property type="evidence" value="ECO:0007669"/>
    <property type="project" value="UniProtKB-UniRule"/>
</dbReference>
<dbReference type="GO" id="GO:0007166">
    <property type="term" value="P:cell surface receptor signaling pathway"/>
    <property type="evidence" value="ECO:0007669"/>
    <property type="project" value="InterPro"/>
</dbReference>
<evidence type="ECO:0000256" key="9">
    <source>
        <dbReference type="ARBA" id="ARBA00022741"/>
    </source>
</evidence>
<reference evidence="24" key="2">
    <citation type="submission" date="2015-02" db="EMBL/GenBank/DDBJ databases">
        <authorList>
            <person name="Chooi Y.-H."/>
        </authorList>
    </citation>
    <scope>NUCLEOTIDE SEQUENCE</scope>
    <source>
        <tissue evidence="24">Seedling</tissue>
    </source>
</reference>
<dbReference type="InterPro" id="IPR000719">
    <property type="entry name" value="Prot_kinase_dom"/>
</dbReference>
<keyword evidence="4" id="KW-0597">Phosphoprotein</keyword>
<keyword evidence="10" id="KW-0418">Kinase</keyword>
<keyword evidence="11 19" id="KW-0067">ATP-binding</keyword>
<evidence type="ECO:0000256" key="11">
    <source>
        <dbReference type="ARBA" id="ARBA00022840"/>
    </source>
</evidence>
<feature type="binding site" evidence="19">
    <location>
        <position position="459"/>
    </location>
    <ligand>
        <name>ATP</name>
        <dbReference type="ChEBI" id="CHEBI:30616"/>
    </ligand>
</feature>
<evidence type="ECO:0000256" key="16">
    <source>
        <dbReference type="ARBA" id="ARBA00047558"/>
    </source>
</evidence>
<comment type="subcellular location">
    <subcellularLocation>
        <location evidence="1">Membrane</location>
        <topology evidence="1">Single-pass type I membrane protein</topology>
    </subcellularLocation>
</comment>
<dbReference type="PANTHER" id="PTHR27005">
    <property type="entry name" value="WALL-ASSOCIATED RECEPTOR KINASE-LIKE 21"/>
    <property type="match status" value="1"/>
</dbReference>
<keyword evidence="15" id="KW-0325">Glycoprotein</keyword>